<name>A0ABW3B5Z6_9FLAO</name>
<protein>
    <submittedName>
        <fullName evidence="1">Ribonuclease HII</fullName>
    </submittedName>
</protein>
<proteinExistence type="predicted"/>
<dbReference type="Proteomes" id="UP001597012">
    <property type="component" value="Unassembled WGS sequence"/>
</dbReference>
<sequence>MKVKILLIFSVLLSLQCSPEKEYETSLLQFMPENASAIIKINDYNSFTAALDDNELVKKLQTLDLSKKISKLLVPLNYAQPSQEALLGFTIDSLQKLNFTFTASDTIPYLQLSEVTDKKIETLQHKDFDIKKYTVEGHDFFTIKLNGKEVLSSSITILKELISSFTTRNTNQQLAKFYRVSDPSKLAHLWINLNYSDVLLQYLTETRTAPLPSGFADWLFLDISLGNEGLFLNGISTAEASETNYLSLFTGAKPLANSTFEMLPANVSSFASYTFSDYTSFSTNQMRYLNQNTALDSLFNTIEEIGTAQLGKEPLVLMKTFGTDQITDYLKAKRKSAEAFQGSEIWELGDASLLVDTFRPLVSGFESNYSSVLENTLIFAQDKKVLEKVIIAYKNANTIQTTNLFQNIEALTTEASSILAIANAKGFEDRLTEYNFIETAKQLGEAKLSDYIFGSEIISDAGFFHSSYFIKKNSAKKVKNSITPLFTLHLDADLRSVPQFVTNHRTKMGELIVQDMDNVLYLVSNNGKVLWKKELDGALQGKVHQVDLYKNGKLQFAFTTNNKFLILDRNGKEVKPFSIAFPGGNLNPLAVFDYEGKKDYRFVVTQNQKVFMYNNKGKIVSGFKFTSAPESIIEAPQHFKIDRKDYLVFKLANNTLKILNRVGKVRIKTNEKIPFSDNSINVYQNKISLTSNKGLLYQIDTKGKLSKTDLGLQVDHGFDATSKTLAIMDDNVLRIRDKEVSLDLGVYSKPTIFYINDKIYVSVTDIQNQKSYLFDSQAVPVPNFPIYGSSVIDMANIDSDRKPELVIKEQDNSFTVYKIN</sequence>
<evidence type="ECO:0000313" key="2">
    <source>
        <dbReference type="Proteomes" id="UP001597012"/>
    </source>
</evidence>
<dbReference type="InterPro" id="IPR015943">
    <property type="entry name" value="WD40/YVTN_repeat-like_dom_sf"/>
</dbReference>
<keyword evidence="2" id="KW-1185">Reference proteome</keyword>
<accession>A0ABW3B5Z6</accession>
<dbReference type="Gene3D" id="2.130.10.10">
    <property type="entry name" value="YVTN repeat-like/Quinoprotein amine dehydrogenase"/>
    <property type="match status" value="1"/>
</dbReference>
<dbReference type="RefSeq" id="WP_379935509.1">
    <property type="nucleotide sequence ID" value="NZ_JBHTHY010000014.1"/>
</dbReference>
<comment type="caution">
    <text evidence="1">The sequence shown here is derived from an EMBL/GenBank/DDBJ whole genome shotgun (WGS) entry which is preliminary data.</text>
</comment>
<evidence type="ECO:0000313" key="1">
    <source>
        <dbReference type="EMBL" id="MFD0798653.1"/>
    </source>
</evidence>
<gene>
    <name evidence="1" type="ORF">ACFQZJ_14365</name>
</gene>
<dbReference type="EMBL" id="JBHTHY010000014">
    <property type="protein sequence ID" value="MFD0798653.1"/>
    <property type="molecule type" value="Genomic_DNA"/>
</dbReference>
<dbReference type="InterPro" id="IPR011047">
    <property type="entry name" value="Quinoprotein_ADH-like_sf"/>
</dbReference>
<reference evidence="2" key="1">
    <citation type="journal article" date="2019" name="Int. J. Syst. Evol. Microbiol.">
        <title>The Global Catalogue of Microorganisms (GCM) 10K type strain sequencing project: providing services to taxonomists for standard genome sequencing and annotation.</title>
        <authorList>
            <consortium name="The Broad Institute Genomics Platform"/>
            <consortium name="The Broad Institute Genome Sequencing Center for Infectious Disease"/>
            <person name="Wu L."/>
            <person name="Ma J."/>
        </authorList>
    </citation>
    <scope>NUCLEOTIDE SEQUENCE [LARGE SCALE GENOMIC DNA]</scope>
    <source>
        <strain evidence="2">CCUG 61948</strain>
    </source>
</reference>
<dbReference type="SUPFAM" id="SSF50998">
    <property type="entry name" value="Quinoprotein alcohol dehydrogenase-like"/>
    <property type="match status" value="1"/>
</dbReference>
<organism evidence="1 2">
    <name type="scientific">Maribacter chungangensis</name>
    <dbReference type="NCBI Taxonomy" id="1069117"/>
    <lineage>
        <taxon>Bacteria</taxon>
        <taxon>Pseudomonadati</taxon>
        <taxon>Bacteroidota</taxon>
        <taxon>Flavobacteriia</taxon>
        <taxon>Flavobacteriales</taxon>
        <taxon>Flavobacteriaceae</taxon>
        <taxon>Maribacter</taxon>
    </lineage>
</organism>